<dbReference type="Proteomes" id="UP000198546">
    <property type="component" value="Chromosome i"/>
</dbReference>
<proteinExistence type="predicted"/>
<dbReference type="Gene3D" id="3.60.15.10">
    <property type="entry name" value="Ribonuclease Z/Hydroxyacylglutathione hydrolase-like"/>
    <property type="match status" value="1"/>
</dbReference>
<evidence type="ECO:0000313" key="2">
    <source>
        <dbReference type="EMBL" id="SDD70702.1"/>
    </source>
</evidence>
<name>A0A1G6WXR5_9ACTN</name>
<dbReference type="OrthoDB" id="2971563at2"/>
<dbReference type="AlphaFoldDB" id="A0A1G6WXR5"/>
<dbReference type="Pfam" id="PF00753">
    <property type="entry name" value="Lactamase_B"/>
    <property type="match status" value="1"/>
</dbReference>
<sequence length="252" mass="27334">MARDRAPVTEVADGVHRLATHHVSCYLVVDGDEVTLVDAGLPATWKALPAALASLGRRFQDLRAVVLTHAHFDHIGIAERLRREKGVVVHLHPEDAWLAAHPYRYRHERARPPYLVQHPRALPGLTSMVAGGALRVPPLHHTRPIADREVLEVPGRPVVHHTPGHTDGHCVLHLPERSVLLTGDALVTTDPYTARRGPQLVARAATASVSTARESLGRIRALEADVLLPGHGDPFTGGTARAVDEALAQPVQ</sequence>
<dbReference type="STRING" id="675864.SAMN04489747_1559"/>
<evidence type="ECO:0000259" key="1">
    <source>
        <dbReference type="SMART" id="SM00849"/>
    </source>
</evidence>
<dbReference type="InterPro" id="IPR050855">
    <property type="entry name" value="NDM-1-like"/>
</dbReference>
<feature type="domain" description="Metallo-beta-lactamase" evidence="1">
    <location>
        <begin position="22"/>
        <end position="231"/>
    </location>
</feature>
<dbReference type="RefSeq" id="WP_090592143.1">
    <property type="nucleotide sequence ID" value="NZ_LT629688.1"/>
</dbReference>
<gene>
    <name evidence="2" type="ORF">SAMN04489747_1559</name>
</gene>
<dbReference type="InterPro" id="IPR036866">
    <property type="entry name" value="RibonucZ/Hydroxyglut_hydro"/>
</dbReference>
<evidence type="ECO:0000313" key="3">
    <source>
        <dbReference type="Proteomes" id="UP000198546"/>
    </source>
</evidence>
<dbReference type="PANTHER" id="PTHR42951">
    <property type="entry name" value="METALLO-BETA-LACTAMASE DOMAIN-CONTAINING"/>
    <property type="match status" value="1"/>
</dbReference>
<protein>
    <submittedName>
        <fullName evidence="2">Glyoxylase, beta-lactamase superfamily II</fullName>
    </submittedName>
</protein>
<keyword evidence="3" id="KW-1185">Reference proteome</keyword>
<dbReference type="SUPFAM" id="SSF56281">
    <property type="entry name" value="Metallo-hydrolase/oxidoreductase"/>
    <property type="match status" value="1"/>
</dbReference>
<accession>A0A1G6WXR5</accession>
<dbReference type="InterPro" id="IPR001279">
    <property type="entry name" value="Metallo-B-lactamas"/>
</dbReference>
<dbReference type="CDD" id="cd07721">
    <property type="entry name" value="yflN-like_MBL-fold"/>
    <property type="match status" value="1"/>
</dbReference>
<dbReference type="SMART" id="SM00849">
    <property type="entry name" value="Lactamase_B"/>
    <property type="match status" value="1"/>
</dbReference>
<dbReference type="EMBL" id="LT629688">
    <property type="protein sequence ID" value="SDD70702.1"/>
    <property type="molecule type" value="Genomic_DNA"/>
</dbReference>
<organism evidence="2 3">
    <name type="scientific">Auraticoccus monumenti</name>
    <dbReference type="NCBI Taxonomy" id="675864"/>
    <lineage>
        <taxon>Bacteria</taxon>
        <taxon>Bacillati</taxon>
        <taxon>Actinomycetota</taxon>
        <taxon>Actinomycetes</taxon>
        <taxon>Propionibacteriales</taxon>
        <taxon>Propionibacteriaceae</taxon>
        <taxon>Auraticoccus</taxon>
    </lineage>
</organism>
<reference evidence="2 3" key="1">
    <citation type="submission" date="2016-10" db="EMBL/GenBank/DDBJ databases">
        <authorList>
            <person name="de Groot N.N."/>
        </authorList>
    </citation>
    <scope>NUCLEOTIDE SEQUENCE [LARGE SCALE GENOMIC DNA]</scope>
    <source>
        <strain evidence="2 3">MON 2.2</strain>
    </source>
</reference>